<dbReference type="Proteomes" id="UP001056425">
    <property type="component" value="Chromosome"/>
</dbReference>
<dbReference type="EMBL" id="CP080572">
    <property type="protein sequence ID" value="USG99854.1"/>
    <property type="molecule type" value="Genomic_DNA"/>
</dbReference>
<evidence type="ECO:0000259" key="1">
    <source>
        <dbReference type="Pfam" id="PF01037"/>
    </source>
</evidence>
<organism evidence="2 3">
    <name type="scientific">Thermococcus argininiproducens</name>
    <dbReference type="NCBI Taxonomy" id="2866384"/>
    <lineage>
        <taxon>Archaea</taxon>
        <taxon>Methanobacteriati</taxon>
        <taxon>Methanobacteriota</taxon>
        <taxon>Thermococci</taxon>
        <taxon>Thermococcales</taxon>
        <taxon>Thermococcaceae</taxon>
        <taxon>Thermococcus</taxon>
    </lineage>
</organism>
<keyword evidence="3" id="KW-1185">Reference proteome</keyword>
<dbReference type="SUPFAM" id="SSF54909">
    <property type="entry name" value="Dimeric alpha+beta barrel"/>
    <property type="match status" value="1"/>
</dbReference>
<dbReference type="Gene3D" id="3.30.70.920">
    <property type="match status" value="1"/>
</dbReference>
<gene>
    <name evidence="2" type="ORF">K1720_10280</name>
</gene>
<dbReference type="RefSeq" id="WP_251949127.1">
    <property type="nucleotide sequence ID" value="NZ_CP080572.1"/>
</dbReference>
<accession>A0A9E7MAG2</accession>
<sequence>MNEPLKALIFLRIEPMKRVFELGETLARISQITRIYEVTGEFELFLEVIVESTTELGSIVNKISLTPGVKLIQVFIVTKTVKE</sequence>
<protein>
    <submittedName>
        <fullName evidence="2">Lrp/AsnC ligand binding domain-containing protein</fullName>
    </submittedName>
</protein>
<proteinExistence type="predicted"/>
<dbReference type="InterPro" id="IPR011008">
    <property type="entry name" value="Dimeric_a/b-barrel"/>
</dbReference>
<dbReference type="InterPro" id="IPR019887">
    <property type="entry name" value="Tscrpt_reg_AsnC/Lrp_C"/>
</dbReference>
<evidence type="ECO:0000313" key="3">
    <source>
        <dbReference type="Proteomes" id="UP001056425"/>
    </source>
</evidence>
<name>A0A9E7MAG2_9EURY</name>
<reference evidence="2 3" key="1">
    <citation type="submission" date="2021-08" db="EMBL/GenBank/DDBJ databases">
        <title>Thermococcus onnuriiensis IOH2.</title>
        <authorList>
            <person name="Park Y.-J."/>
        </authorList>
    </citation>
    <scope>NUCLEOTIDE SEQUENCE [LARGE SCALE GENOMIC DNA]</scope>
    <source>
        <strain evidence="2 3">IOH2</strain>
    </source>
</reference>
<dbReference type="KEGG" id="thei:K1720_10280"/>
<evidence type="ECO:0000313" key="2">
    <source>
        <dbReference type="EMBL" id="USG99854.1"/>
    </source>
</evidence>
<dbReference type="AlphaFoldDB" id="A0A9E7MAG2"/>
<dbReference type="GeneID" id="72778739"/>
<feature type="domain" description="Transcription regulator AsnC/Lrp ligand binding" evidence="1">
    <location>
        <begin position="18"/>
        <end position="80"/>
    </location>
</feature>
<dbReference type="Pfam" id="PF01037">
    <property type="entry name" value="AsnC_trans_reg"/>
    <property type="match status" value="1"/>
</dbReference>